<dbReference type="PANTHER" id="PTHR46093:SF18">
    <property type="entry name" value="FIBRONECTIN TYPE-III DOMAIN-CONTAINING PROTEIN"/>
    <property type="match status" value="1"/>
</dbReference>
<dbReference type="AlphaFoldDB" id="A0A9P5VFK4"/>
<keyword evidence="4" id="KW-0812">Transmembrane</keyword>
<proteinExistence type="predicted"/>
<dbReference type="Gene3D" id="2.120.10.80">
    <property type="entry name" value="Kelch-type beta propeller"/>
    <property type="match status" value="1"/>
</dbReference>
<keyword evidence="2" id="KW-0677">Repeat</keyword>
<reference evidence="5" key="1">
    <citation type="journal article" date="2020" name="Fungal Divers.">
        <title>Resolving the Mortierellaceae phylogeny through synthesis of multi-gene phylogenetics and phylogenomics.</title>
        <authorList>
            <person name="Vandepol N."/>
            <person name="Liber J."/>
            <person name="Desiro A."/>
            <person name="Na H."/>
            <person name="Kennedy M."/>
            <person name="Barry K."/>
            <person name="Grigoriev I.V."/>
            <person name="Miller A.N."/>
            <person name="O'Donnell K."/>
            <person name="Stajich J.E."/>
            <person name="Bonito G."/>
        </authorList>
    </citation>
    <scope>NUCLEOTIDE SEQUENCE</scope>
    <source>
        <strain evidence="5">NVP1</strain>
    </source>
</reference>
<dbReference type="PANTHER" id="PTHR46093">
    <property type="entry name" value="ACYL-COA-BINDING DOMAIN-CONTAINING PROTEIN 5"/>
    <property type="match status" value="1"/>
</dbReference>
<dbReference type="Pfam" id="PF24681">
    <property type="entry name" value="Kelch_KLHDC2_KLHL20_DRC7"/>
    <property type="match status" value="1"/>
</dbReference>
<dbReference type="InterPro" id="IPR015915">
    <property type="entry name" value="Kelch-typ_b-propeller"/>
</dbReference>
<evidence type="ECO:0000256" key="3">
    <source>
        <dbReference type="SAM" id="MobiDB-lite"/>
    </source>
</evidence>
<keyword evidence="1" id="KW-0880">Kelch repeat</keyword>
<feature type="non-terminal residue" evidence="5">
    <location>
        <position position="229"/>
    </location>
</feature>
<accession>A0A9P5VFK4</accession>
<dbReference type="SUPFAM" id="SSF117281">
    <property type="entry name" value="Kelch motif"/>
    <property type="match status" value="1"/>
</dbReference>
<feature type="transmembrane region" description="Helical" evidence="4">
    <location>
        <begin position="182"/>
        <end position="204"/>
    </location>
</feature>
<evidence type="ECO:0000313" key="5">
    <source>
        <dbReference type="EMBL" id="KAF9310276.1"/>
    </source>
</evidence>
<protein>
    <submittedName>
        <fullName evidence="5">Uncharacterized protein</fullName>
    </submittedName>
</protein>
<dbReference type="CDD" id="cd12087">
    <property type="entry name" value="TM_EGFR-like"/>
    <property type="match status" value="1"/>
</dbReference>
<evidence type="ECO:0000313" key="6">
    <source>
        <dbReference type="Proteomes" id="UP000696485"/>
    </source>
</evidence>
<evidence type="ECO:0000256" key="4">
    <source>
        <dbReference type="SAM" id="Phobius"/>
    </source>
</evidence>
<sequence>MMQYDIVSGRTSSISMADGPIDQTAASVIWSTYLKQLVMFGGLLGNDTFNSLHTYDSASGWAAITPINAGPSPRAYHCAMVANNGKKMVVFGGQTLPSNTILGDIYVLDLETWVWSAGTPLNSGLNRSATACGASGDYFVSWGGDRDAVASNITLLFDIKTMSWTDSFVPPPSPPGEKKPKVGMIVGIAAGVVVFLAIVGFILYRRSKRPQDDKNKNGKDGGEAGGVTV</sequence>
<name>A0A9P5VFK4_9FUNG</name>
<gene>
    <name evidence="5" type="ORF">BG006_004869</name>
</gene>
<organism evidence="5 6">
    <name type="scientific">Podila minutissima</name>
    <dbReference type="NCBI Taxonomy" id="64525"/>
    <lineage>
        <taxon>Eukaryota</taxon>
        <taxon>Fungi</taxon>
        <taxon>Fungi incertae sedis</taxon>
        <taxon>Mucoromycota</taxon>
        <taxon>Mortierellomycotina</taxon>
        <taxon>Mortierellomycetes</taxon>
        <taxon>Mortierellales</taxon>
        <taxon>Mortierellaceae</taxon>
        <taxon>Podila</taxon>
    </lineage>
</organism>
<comment type="caution">
    <text evidence="5">The sequence shown here is derived from an EMBL/GenBank/DDBJ whole genome shotgun (WGS) entry which is preliminary data.</text>
</comment>
<feature type="region of interest" description="Disordered" evidence="3">
    <location>
        <begin position="210"/>
        <end position="229"/>
    </location>
</feature>
<evidence type="ECO:0000256" key="2">
    <source>
        <dbReference type="ARBA" id="ARBA00022737"/>
    </source>
</evidence>
<keyword evidence="4" id="KW-0472">Membrane</keyword>
<feature type="compositionally biased region" description="Basic and acidic residues" evidence="3">
    <location>
        <begin position="210"/>
        <end position="222"/>
    </location>
</feature>
<keyword evidence="4" id="KW-1133">Transmembrane helix</keyword>
<dbReference type="Proteomes" id="UP000696485">
    <property type="component" value="Unassembled WGS sequence"/>
</dbReference>
<dbReference type="EMBL" id="JAAAUY010002707">
    <property type="protein sequence ID" value="KAF9310276.1"/>
    <property type="molecule type" value="Genomic_DNA"/>
</dbReference>
<keyword evidence="6" id="KW-1185">Reference proteome</keyword>
<evidence type="ECO:0000256" key="1">
    <source>
        <dbReference type="ARBA" id="ARBA00022441"/>
    </source>
</evidence>